<evidence type="ECO:0000256" key="5">
    <source>
        <dbReference type="ARBA" id="ARBA00023136"/>
    </source>
</evidence>
<feature type="transmembrane region" description="Helical" evidence="7">
    <location>
        <begin position="181"/>
        <end position="198"/>
    </location>
</feature>
<evidence type="ECO:0000256" key="6">
    <source>
        <dbReference type="ARBA" id="ARBA00034125"/>
    </source>
</evidence>
<reference evidence="9 10" key="1">
    <citation type="submission" date="2024-03" db="EMBL/GenBank/DDBJ databases">
        <title>Human intestinal bacterial collection.</title>
        <authorList>
            <person name="Pauvert C."/>
            <person name="Hitch T.C.A."/>
            <person name="Clavel T."/>
        </authorList>
    </citation>
    <scope>NUCLEOTIDE SEQUENCE [LARGE SCALE GENOMIC DNA]</scope>
    <source>
        <strain evidence="9 10">CLA-SR-H021</strain>
    </source>
</reference>
<dbReference type="InterPro" id="IPR050539">
    <property type="entry name" value="ThrE_Dicarb/AminoAcid_Exp"/>
</dbReference>
<keyword evidence="4 7" id="KW-1133">Transmembrane helix</keyword>
<evidence type="ECO:0000256" key="7">
    <source>
        <dbReference type="SAM" id="Phobius"/>
    </source>
</evidence>
<feature type="transmembrane region" description="Helical" evidence="7">
    <location>
        <begin position="241"/>
        <end position="265"/>
    </location>
</feature>
<evidence type="ECO:0000256" key="3">
    <source>
        <dbReference type="ARBA" id="ARBA00022692"/>
    </source>
</evidence>
<dbReference type="InterPro" id="IPR010619">
    <property type="entry name" value="ThrE-like_N"/>
</dbReference>
<dbReference type="EMBL" id="JBBMFM010000246">
    <property type="protein sequence ID" value="MEQ2428972.1"/>
    <property type="molecule type" value="Genomic_DNA"/>
</dbReference>
<feature type="transmembrane region" description="Helical" evidence="7">
    <location>
        <begin position="132"/>
        <end position="151"/>
    </location>
</feature>
<dbReference type="RefSeq" id="WP_008726065.1">
    <property type="nucleotide sequence ID" value="NZ_JAJFDX010000016.1"/>
</dbReference>
<protein>
    <submittedName>
        <fullName evidence="9">Threonine/serine exporter family protein</fullName>
    </submittedName>
</protein>
<keyword evidence="3 7" id="KW-0812">Transmembrane</keyword>
<evidence type="ECO:0000313" key="10">
    <source>
        <dbReference type="Proteomes" id="UP001454086"/>
    </source>
</evidence>
<keyword evidence="2" id="KW-1003">Cell membrane</keyword>
<comment type="subcellular location">
    <subcellularLocation>
        <location evidence="1">Cell membrane</location>
        <topology evidence="1">Multi-pass membrane protein</topology>
    </subcellularLocation>
</comment>
<dbReference type="PANTHER" id="PTHR34390">
    <property type="entry name" value="UPF0442 PROTEIN YJJB-RELATED"/>
    <property type="match status" value="1"/>
</dbReference>
<gene>
    <name evidence="9" type="ORF">WMQ36_28820</name>
</gene>
<keyword evidence="5 7" id="KW-0472">Membrane</keyword>
<proteinExistence type="inferred from homology"/>
<feature type="domain" description="Threonine/serine exporter-like N-terminal" evidence="8">
    <location>
        <begin position="25"/>
        <end position="264"/>
    </location>
</feature>
<evidence type="ECO:0000256" key="4">
    <source>
        <dbReference type="ARBA" id="ARBA00022989"/>
    </source>
</evidence>
<evidence type="ECO:0000256" key="2">
    <source>
        <dbReference type="ARBA" id="ARBA00022475"/>
    </source>
</evidence>
<feature type="transmembrane region" description="Helical" evidence="7">
    <location>
        <begin position="210"/>
        <end position="229"/>
    </location>
</feature>
<keyword evidence="10" id="KW-1185">Reference proteome</keyword>
<dbReference type="PANTHER" id="PTHR34390:SF2">
    <property type="entry name" value="SUCCINATE TRANSPORTER SUBUNIT YJJP-RELATED"/>
    <property type="match status" value="1"/>
</dbReference>
<dbReference type="Pfam" id="PF06738">
    <property type="entry name" value="ThrE"/>
    <property type="match status" value="1"/>
</dbReference>
<comment type="similarity">
    <text evidence="6">Belongs to the ThrE exporter (TC 2.A.79) family.</text>
</comment>
<comment type="caution">
    <text evidence="9">The sequence shown here is derived from an EMBL/GenBank/DDBJ whole genome shotgun (WGS) entry which is preliminary data.</text>
</comment>
<sequence>MSRSQILFGIAGKIMGNEEHLLARTALLAGEIMLVSGAEIARIEDTIHHILGCCPDRKAQTMVFSTGIFVSLEDSGGEAITLVRRVNERSTNLGRIYLVNEVSRKLCSQAMTPLAAYEELEEIRARSQYKKWLKALSYMFIAFFFGMVLKGSMVDCVAAAVTGGVLGFVVYMASRIRLNDFCTNVLGAFSLGTAALALNRWLFTGSSTDIVIISAVMPLVPGVIFTTAVRDTLNGDYSSGAARMLEAIVTALAVAAGVGASMALFHQLTGGGTVW</sequence>
<evidence type="ECO:0000313" key="9">
    <source>
        <dbReference type="EMBL" id="MEQ2428972.1"/>
    </source>
</evidence>
<organism evidence="9 10">
    <name type="scientific">Enterocloster hominis</name>
    <name type="common">ex Hitch et al. 2024</name>
    <dbReference type="NCBI Taxonomy" id="1917870"/>
    <lineage>
        <taxon>Bacteria</taxon>
        <taxon>Bacillati</taxon>
        <taxon>Bacillota</taxon>
        <taxon>Clostridia</taxon>
        <taxon>Lachnospirales</taxon>
        <taxon>Lachnospiraceae</taxon>
        <taxon>Enterocloster</taxon>
    </lineage>
</organism>
<evidence type="ECO:0000256" key="1">
    <source>
        <dbReference type="ARBA" id="ARBA00004651"/>
    </source>
</evidence>
<evidence type="ECO:0000259" key="8">
    <source>
        <dbReference type="Pfam" id="PF06738"/>
    </source>
</evidence>
<dbReference type="Proteomes" id="UP001454086">
    <property type="component" value="Unassembled WGS sequence"/>
</dbReference>
<accession>A0ABV1DF13</accession>
<name>A0ABV1DF13_9FIRM</name>